<feature type="active site" description="Proton donor" evidence="6">
    <location>
        <position position="319"/>
    </location>
</feature>
<evidence type="ECO:0000256" key="2">
    <source>
        <dbReference type="ARBA" id="ARBA00006285"/>
    </source>
</evidence>
<dbReference type="Proteomes" id="UP000562984">
    <property type="component" value="Unassembled WGS sequence"/>
</dbReference>
<dbReference type="InterPro" id="IPR025705">
    <property type="entry name" value="Beta_hexosaminidase_sua/sub"/>
</dbReference>
<evidence type="ECO:0000259" key="8">
    <source>
        <dbReference type="Pfam" id="PF02838"/>
    </source>
</evidence>
<organism evidence="9 10">
    <name type="scientific">Nakamurella aerolata</name>
    <dbReference type="NCBI Taxonomy" id="1656892"/>
    <lineage>
        <taxon>Bacteria</taxon>
        <taxon>Bacillati</taxon>
        <taxon>Actinomycetota</taxon>
        <taxon>Actinomycetes</taxon>
        <taxon>Nakamurellales</taxon>
        <taxon>Nakamurellaceae</taxon>
        <taxon>Nakamurella</taxon>
    </lineage>
</organism>
<dbReference type="PANTHER" id="PTHR22600">
    <property type="entry name" value="BETA-HEXOSAMINIDASE"/>
    <property type="match status" value="1"/>
</dbReference>
<evidence type="ECO:0000256" key="3">
    <source>
        <dbReference type="ARBA" id="ARBA00012663"/>
    </source>
</evidence>
<dbReference type="AlphaFoldDB" id="A0A849A9R3"/>
<dbReference type="GO" id="GO:0030203">
    <property type="term" value="P:glycosaminoglycan metabolic process"/>
    <property type="evidence" value="ECO:0007669"/>
    <property type="project" value="TreeGrafter"/>
</dbReference>
<dbReference type="RefSeq" id="WP_171200975.1">
    <property type="nucleotide sequence ID" value="NZ_JABEND010000011.1"/>
</dbReference>
<evidence type="ECO:0000313" key="9">
    <source>
        <dbReference type="EMBL" id="NNG37285.1"/>
    </source>
</evidence>
<proteinExistence type="inferred from homology"/>
<dbReference type="InterPro" id="IPR029018">
    <property type="entry name" value="Hex-like_dom2"/>
</dbReference>
<dbReference type="EMBL" id="JABEND010000011">
    <property type="protein sequence ID" value="NNG37285.1"/>
    <property type="molecule type" value="Genomic_DNA"/>
</dbReference>
<sequence length="553" mass="60685">MNTPDVPSLLPRPVHLQLGTGSVTLDAGSRILAAAGTEPAAYLLREQLAGTGLALPVLPRSTPMLAYAEPATSVALTLDPALGSEAFVLNAHDDQISIIGGDRAGLGYGGQALRQLLSPGVYRRAATRGGPWTLPSVSIADRPRFRWRGVMLDVVRHFMPKHDLLRFVDLLAVHRFNRLQLHLTDDQGWRVQIRRYPRLTEIGGWRTESQLGSGPAAHGDGRPHGGYYTQDDIREIVDYAAARGITVIPEVELPGHVQAAIAAYPELGVTGAQLPVWTRWGVNVNVLNAEDSTVQFFRNVLDEIIHLFPSEVIGIGGDECPREQWRADPRTQQLMAERGLTTESQVQSWFLAEISEHLATRGRRVLAWDEMLAGEVPADATILGWRGSAGIGAATDRGLAVVSCPDHSAYLDYRQSDGPDEPIPVSMVLTLEDVYRFDPVAPVLSPAQAALIQGGQANIWAEHMDSARVVDFYAFPRLCAMAEVLWSDETRDLPAFMDRLRHHLRRLDALGVEYRPLAGPLPWQRRPGVPGRPLTRQQRADEVTQLVAEIGVG</sequence>
<name>A0A849A9R3_9ACTN</name>
<feature type="domain" description="Beta-hexosaminidase bacterial type N-terminal" evidence="8">
    <location>
        <begin position="7"/>
        <end position="141"/>
    </location>
</feature>
<keyword evidence="10" id="KW-1185">Reference proteome</keyword>
<evidence type="ECO:0000256" key="5">
    <source>
        <dbReference type="ARBA" id="ARBA00023295"/>
    </source>
</evidence>
<comment type="caution">
    <text evidence="9">The sequence shown here is derived from an EMBL/GenBank/DDBJ whole genome shotgun (WGS) entry which is preliminary data.</text>
</comment>
<dbReference type="GO" id="GO:0004563">
    <property type="term" value="F:beta-N-acetylhexosaminidase activity"/>
    <property type="evidence" value="ECO:0007669"/>
    <property type="project" value="UniProtKB-EC"/>
</dbReference>
<dbReference type="SUPFAM" id="SSF51445">
    <property type="entry name" value="(Trans)glycosidases"/>
    <property type="match status" value="1"/>
</dbReference>
<dbReference type="PRINTS" id="PR00738">
    <property type="entry name" value="GLHYDRLASE20"/>
</dbReference>
<dbReference type="EC" id="3.2.1.52" evidence="3"/>
<dbReference type="CDD" id="cd06563">
    <property type="entry name" value="GH20_chitobiase-like"/>
    <property type="match status" value="1"/>
</dbReference>
<dbReference type="InterPro" id="IPR015883">
    <property type="entry name" value="Glyco_hydro_20_cat"/>
</dbReference>
<comment type="similarity">
    <text evidence="2">Belongs to the glycosyl hydrolase 20 family.</text>
</comment>
<evidence type="ECO:0000256" key="6">
    <source>
        <dbReference type="PIRSR" id="PIRSR625705-1"/>
    </source>
</evidence>
<dbReference type="GO" id="GO:0016020">
    <property type="term" value="C:membrane"/>
    <property type="evidence" value="ECO:0007669"/>
    <property type="project" value="TreeGrafter"/>
</dbReference>
<dbReference type="InterPro" id="IPR015882">
    <property type="entry name" value="HEX_bac_N"/>
</dbReference>
<dbReference type="Pfam" id="PF02838">
    <property type="entry name" value="Glyco_hydro_20b"/>
    <property type="match status" value="1"/>
</dbReference>
<accession>A0A849A9R3</accession>
<feature type="domain" description="Glycoside hydrolase family 20 catalytic" evidence="7">
    <location>
        <begin position="145"/>
        <end position="488"/>
    </location>
</feature>
<protein>
    <recommendedName>
        <fullName evidence="3">beta-N-acetylhexosaminidase</fullName>
        <ecNumber evidence="3">3.2.1.52</ecNumber>
    </recommendedName>
</protein>
<evidence type="ECO:0000256" key="1">
    <source>
        <dbReference type="ARBA" id="ARBA00001231"/>
    </source>
</evidence>
<evidence type="ECO:0000256" key="4">
    <source>
        <dbReference type="ARBA" id="ARBA00022801"/>
    </source>
</evidence>
<dbReference type="InterPro" id="IPR017853">
    <property type="entry name" value="GH"/>
</dbReference>
<keyword evidence="4 9" id="KW-0378">Hydrolase</keyword>
<dbReference type="Pfam" id="PF00728">
    <property type="entry name" value="Glyco_hydro_20"/>
    <property type="match status" value="1"/>
</dbReference>
<evidence type="ECO:0000313" key="10">
    <source>
        <dbReference type="Proteomes" id="UP000562984"/>
    </source>
</evidence>
<reference evidence="9 10" key="1">
    <citation type="submission" date="2020-05" db="EMBL/GenBank/DDBJ databases">
        <title>Nakamurella sp. DB0629 isolated from air conditioner.</title>
        <authorList>
            <person name="Kim D.H."/>
            <person name="Kim D.-U."/>
        </authorList>
    </citation>
    <scope>NUCLEOTIDE SEQUENCE [LARGE SCALE GENOMIC DNA]</scope>
    <source>
        <strain evidence="9 10">DB0629</strain>
    </source>
</reference>
<comment type="catalytic activity">
    <reaction evidence="1">
        <text>Hydrolysis of terminal non-reducing N-acetyl-D-hexosamine residues in N-acetyl-beta-D-hexosaminides.</text>
        <dbReference type="EC" id="3.2.1.52"/>
    </reaction>
</comment>
<dbReference type="Gene3D" id="3.20.20.80">
    <property type="entry name" value="Glycosidases"/>
    <property type="match status" value="1"/>
</dbReference>
<dbReference type="Gene3D" id="3.30.379.10">
    <property type="entry name" value="Chitobiase/beta-hexosaminidase domain 2-like"/>
    <property type="match status" value="1"/>
</dbReference>
<dbReference type="PANTHER" id="PTHR22600:SF57">
    <property type="entry name" value="BETA-N-ACETYLHEXOSAMINIDASE"/>
    <property type="match status" value="1"/>
</dbReference>
<dbReference type="GO" id="GO:0005975">
    <property type="term" value="P:carbohydrate metabolic process"/>
    <property type="evidence" value="ECO:0007669"/>
    <property type="project" value="InterPro"/>
</dbReference>
<dbReference type="SUPFAM" id="SSF55545">
    <property type="entry name" value="beta-N-acetylhexosaminidase-like domain"/>
    <property type="match status" value="1"/>
</dbReference>
<evidence type="ECO:0000259" key="7">
    <source>
        <dbReference type="Pfam" id="PF00728"/>
    </source>
</evidence>
<gene>
    <name evidence="9" type="ORF">HKD39_16560</name>
</gene>
<keyword evidence="5" id="KW-0326">Glycosidase</keyword>